<evidence type="ECO:0000313" key="2">
    <source>
        <dbReference type="Proteomes" id="UP000886595"/>
    </source>
</evidence>
<accession>A0A8X7SJM4</accession>
<name>A0A8X7SJM4_BRACI</name>
<organism evidence="1 2">
    <name type="scientific">Brassica carinata</name>
    <name type="common">Ethiopian mustard</name>
    <name type="synonym">Abyssinian cabbage</name>
    <dbReference type="NCBI Taxonomy" id="52824"/>
    <lineage>
        <taxon>Eukaryota</taxon>
        <taxon>Viridiplantae</taxon>
        <taxon>Streptophyta</taxon>
        <taxon>Embryophyta</taxon>
        <taxon>Tracheophyta</taxon>
        <taxon>Spermatophyta</taxon>
        <taxon>Magnoliopsida</taxon>
        <taxon>eudicotyledons</taxon>
        <taxon>Gunneridae</taxon>
        <taxon>Pentapetalae</taxon>
        <taxon>rosids</taxon>
        <taxon>malvids</taxon>
        <taxon>Brassicales</taxon>
        <taxon>Brassicaceae</taxon>
        <taxon>Brassiceae</taxon>
        <taxon>Brassica</taxon>
    </lineage>
</organism>
<dbReference type="SUPFAM" id="SSF51445">
    <property type="entry name" value="(Trans)glycosidases"/>
    <property type="match status" value="1"/>
</dbReference>
<dbReference type="AlphaFoldDB" id="A0A8X7SJM4"/>
<dbReference type="InterPro" id="IPR017853">
    <property type="entry name" value="GH"/>
</dbReference>
<protein>
    <submittedName>
        <fullName evidence="1">Uncharacterized protein</fullName>
    </submittedName>
</protein>
<proteinExistence type="predicted"/>
<dbReference type="EMBL" id="JAAMPC010000006">
    <property type="protein sequence ID" value="KAG2306640.1"/>
    <property type="molecule type" value="Genomic_DNA"/>
</dbReference>
<dbReference type="Proteomes" id="UP000886595">
    <property type="component" value="Unassembled WGS sequence"/>
</dbReference>
<gene>
    <name evidence="1" type="ORF">Bca52824_026388</name>
</gene>
<reference evidence="1 2" key="1">
    <citation type="submission" date="2020-02" db="EMBL/GenBank/DDBJ databases">
        <authorList>
            <person name="Ma Q."/>
            <person name="Huang Y."/>
            <person name="Song X."/>
            <person name="Pei D."/>
        </authorList>
    </citation>
    <scope>NUCLEOTIDE SEQUENCE [LARGE SCALE GENOMIC DNA]</scope>
    <source>
        <strain evidence="1">Sxm20200214</strain>
        <tissue evidence="1">Leaf</tissue>
    </source>
</reference>
<evidence type="ECO:0000313" key="1">
    <source>
        <dbReference type="EMBL" id="KAG2306640.1"/>
    </source>
</evidence>
<sequence length="129" mass="14377">MTLQQREPHKAITAALKALKLLGSARKYEWSGYLAVVEIVKKVGLKLLFAWIGLPDKVKIMLGLRPERKLKYPIHQHEIKLSGGGSEVSLCGNLLLLHQWHNRRSQPPELQLGSTSTALMVMTGTEAIT</sequence>
<comment type="caution">
    <text evidence="1">The sequence shown here is derived from an EMBL/GenBank/DDBJ whole genome shotgun (WGS) entry which is preliminary data.</text>
</comment>
<keyword evidence="2" id="KW-1185">Reference proteome</keyword>